<dbReference type="PROSITE" id="PS50904">
    <property type="entry name" value="PRELI_MSF1"/>
    <property type="match status" value="1"/>
</dbReference>
<dbReference type="GO" id="GO:0005758">
    <property type="term" value="C:mitochondrial intermembrane space"/>
    <property type="evidence" value="ECO:0007669"/>
    <property type="project" value="InterPro"/>
</dbReference>
<sequence>MVVYHERTRVYDIPLPYLTMAHNLRFPSPYSTHVISSDVISRTFRAPSTICTTRLVLKRGKMPAWAPSALYKIGTSWVLEESEVDLEREHGKQFRTRSRNLDHVKALEVFEWQTFDPIPGDPLKTSGKTLTRVTSEFGFWPLPSRIEKFGLSRVPKAADKASAGLEFIATLLLQPSTFPRLLASGPLNPYPFEPVPSSLTLAMRAKFDEARSIVARSELGFLDDENEMDLARRGRGEGDDDSKRSDGMGEEDSVEPGRIWRLRWRVAAKRGITTFRESVCRATGWLCEEKPQV</sequence>
<evidence type="ECO:0000313" key="4">
    <source>
        <dbReference type="Proteomes" id="UP000198372"/>
    </source>
</evidence>
<accession>A0A238FNG4</accession>
<dbReference type="EMBL" id="FMSP01000009">
    <property type="protein sequence ID" value="SCV72738.1"/>
    <property type="molecule type" value="Genomic_DNA"/>
</dbReference>
<feature type="region of interest" description="Disordered" evidence="1">
    <location>
        <begin position="230"/>
        <end position="253"/>
    </location>
</feature>
<gene>
    <name evidence="3" type="ORF">BQ2448_4275</name>
</gene>
<organism evidence="3 4">
    <name type="scientific">Microbotryum intermedium</name>
    <dbReference type="NCBI Taxonomy" id="269621"/>
    <lineage>
        <taxon>Eukaryota</taxon>
        <taxon>Fungi</taxon>
        <taxon>Dikarya</taxon>
        <taxon>Basidiomycota</taxon>
        <taxon>Pucciniomycotina</taxon>
        <taxon>Microbotryomycetes</taxon>
        <taxon>Microbotryales</taxon>
        <taxon>Microbotryaceae</taxon>
        <taxon>Microbotryum</taxon>
    </lineage>
</organism>
<name>A0A238FNG4_9BASI</name>
<dbReference type="PANTHER" id="PTHR11158">
    <property type="entry name" value="MSF1/PX19 RELATED"/>
    <property type="match status" value="1"/>
</dbReference>
<dbReference type="STRING" id="269621.A0A238FNG4"/>
<dbReference type="InterPro" id="IPR006797">
    <property type="entry name" value="PRELI/MSF1_dom"/>
</dbReference>
<feature type="compositionally biased region" description="Basic and acidic residues" evidence="1">
    <location>
        <begin position="230"/>
        <end position="247"/>
    </location>
</feature>
<protein>
    <submittedName>
        <fullName evidence="3">BQ2448_4275 protein</fullName>
    </submittedName>
</protein>
<keyword evidence="4" id="KW-1185">Reference proteome</keyword>
<feature type="domain" description="PRELI/MSF1" evidence="2">
    <location>
        <begin position="1"/>
        <end position="177"/>
    </location>
</feature>
<evidence type="ECO:0000313" key="3">
    <source>
        <dbReference type="EMBL" id="SCV72738.1"/>
    </source>
</evidence>
<dbReference type="AlphaFoldDB" id="A0A238FNG4"/>
<evidence type="ECO:0000256" key="1">
    <source>
        <dbReference type="SAM" id="MobiDB-lite"/>
    </source>
</evidence>
<reference evidence="4" key="1">
    <citation type="submission" date="2016-09" db="EMBL/GenBank/DDBJ databases">
        <authorList>
            <person name="Jeantristanb JTB J.-T."/>
            <person name="Ricardo R."/>
        </authorList>
    </citation>
    <scope>NUCLEOTIDE SEQUENCE [LARGE SCALE GENOMIC DNA]</scope>
</reference>
<dbReference type="InterPro" id="IPR037365">
    <property type="entry name" value="Slowmo/Ups"/>
</dbReference>
<proteinExistence type="predicted"/>
<dbReference type="OrthoDB" id="341300at2759"/>
<evidence type="ECO:0000259" key="2">
    <source>
        <dbReference type="PROSITE" id="PS50904"/>
    </source>
</evidence>
<dbReference type="Proteomes" id="UP000198372">
    <property type="component" value="Unassembled WGS sequence"/>
</dbReference>
<dbReference type="Pfam" id="PF04707">
    <property type="entry name" value="PRELI"/>
    <property type="match status" value="1"/>
</dbReference>